<reference evidence="2" key="2">
    <citation type="submission" date="2020-09" db="EMBL/GenBank/DDBJ databases">
        <authorList>
            <person name="Sun Q."/>
            <person name="Kim S."/>
        </authorList>
    </citation>
    <scope>NUCLEOTIDE SEQUENCE</scope>
    <source>
        <strain evidence="2">KCTC 12719</strain>
    </source>
</reference>
<dbReference type="Proteomes" id="UP000610456">
    <property type="component" value="Unassembled WGS sequence"/>
</dbReference>
<keyword evidence="3" id="KW-1185">Reference proteome</keyword>
<organism evidence="2 3">
    <name type="scientific">Salinimicrobium marinum</name>
    <dbReference type="NCBI Taxonomy" id="680283"/>
    <lineage>
        <taxon>Bacteria</taxon>
        <taxon>Pseudomonadati</taxon>
        <taxon>Bacteroidota</taxon>
        <taxon>Flavobacteriia</taxon>
        <taxon>Flavobacteriales</taxon>
        <taxon>Flavobacteriaceae</taxon>
        <taxon>Salinimicrobium</taxon>
    </lineage>
</organism>
<evidence type="ECO:0000313" key="3">
    <source>
        <dbReference type="Proteomes" id="UP000610456"/>
    </source>
</evidence>
<dbReference type="EMBL" id="BMXB01000008">
    <property type="protein sequence ID" value="GHA39869.1"/>
    <property type="molecule type" value="Genomic_DNA"/>
</dbReference>
<evidence type="ECO:0000259" key="1">
    <source>
        <dbReference type="PROSITE" id="PS51186"/>
    </source>
</evidence>
<gene>
    <name evidence="2" type="ORF">GCM10007103_21600</name>
</gene>
<dbReference type="InterPro" id="IPR000182">
    <property type="entry name" value="GNAT_dom"/>
</dbReference>
<reference evidence="2" key="1">
    <citation type="journal article" date="2014" name="Int. J. Syst. Evol. Microbiol.">
        <title>Complete genome sequence of Corynebacterium casei LMG S-19264T (=DSM 44701T), isolated from a smear-ripened cheese.</title>
        <authorList>
            <consortium name="US DOE Joint Genome Institute (JGI-PGF)"/>
            <person name="Walter F."/>
            <person name="Albersmeier A."/>
            <person name="Kalinowski J."/>
            <person name="Ruckert C."/>
        </authorList>
    </citation>
    <scope>NUCLEOTIDE SEQUENCE</scope>
    <source>
        <strain evidence="2">KCTC 12719</strain>
    </source>
</reference>
<dbReference type="InterPro" id="IPR016181">
    <property type="entry name" value="Acyl_CoA_acyltransferase"/>
</dbReference>
<dbReference type="GO" id="GO:0016747">
    <property type="term" value="F:acyltransferase activity, transferring groups other than amino-acyl groups"/>
    <property type="evidence" value="ECO:0007669"/>
    <property type="project" value="InterPro"/>
</dbReference>
<dbReference type="AlphaFoldDB" id="A0A918SGL3"/>
<protein>
    <submittedName>
        <fullName evidence="2">N-acetyltransferase</fullName>
    </submittedName>
</protein>
<dbReference type="Pfam" id="PF00583">
    <property type="entry name" value="Acetyltransf_1"/>
    <property type="match status" value="1"/>
</dbReference>
<dbReference type="RefSeq" id="WP_229793735.1">
    <property type="nucleotide sequence ID" value="NZ_BMXB01000008.1"/>
</dbReference>
<dbReference type="CDD" id="cd04301">
    <property type="entry name" value="NAT_SF"/>
    <property type="match status" value="1"/>
</dbReference>
<sequence>MKIRPIDTKDQPKLLELFRLNTPQFFDPSEEKEFSHYLQQDSENYFIIEEANSIIGSGGFNYGFDKGKTARISWGMIHPDWHGKGIGTKLTQYRINEIKKHPEVEAIVVRTTKVVHGFYQKQGFELLKIEKDYWAPGFDLYLMKMKLGSKFR</sequence>
<name>A0A918SGL3_9FLAO</name>
<proteinExistence type="predicted"/>
<comment type="caution">
    <text evidence="2">The sequence shown here is derived from an EMBL/GenBank/DDBJ whole genome shotgun (WGS) entry which is preliminary data.</text>
</comment>
<evidence type="ECO:0000313" key="2">
    <source>
        <dbReference type="EMBL" id="GHA39869.1"/>
    </source>
</evidence>
<dbReference type="SUPFAM" id="SSF55729">
    <property type="entry name" value="Acyl-CoA N-acyltransferases (Nat)"/>
    <property type="match status" value="1"/>
</dbReference>
<dbReference type="Gene3D" id="3.40.630.30">
    <property type="match status" value="1"/>
</dbReference>
<accession>A0A918SGL3</accession>
<feature type="domain" description="N-acetyltransferase" evidence="1">
    <location>
        <begin position="1"/>
        <end position="148"/>
    </location>
</feature>
<dbReference type="PROSITE" id="PS51186">
    <property type="entry name" value="GNAT"/>
    <property type="match status" value="1"/>
</dbReference>